<dbReference type="EMBL" id="JAEUBF010000974">
    <property type="protein sequence ID" value="KAH3673558.1"/>
    <property type="molecule type" value="Genomic_DNA"/>
</dbReference>
<dbReference type="GO" id="GO:0051642">
    <property type="term" value="P:centrosome localization"/>
    <property type="evidence" value="ECO:0007669"/>
    <property type="project" value="TreeGrafter"/>
</dbReference>
<protein>
    <recommendedName>
        <fullName evidence="7">NUDE domain-containing protein</fullName>
    </recommendedName>
</protein>
<feature type="region of interest" description="Disordered" evidence="4">
    <location>
        <begin position="196"/>
        <end position="234"/>
    </location>
</feature>
<accession>A0A9P8PJQ9</accession>
<evidence type="ECO:0008006" key="7">
    <source>
        <dbReference type="Google" id="ProtNLM"/>
    </source>
</evidence>
<keyword evidence="2 3" id="KW-0175">Coiled coil</keyword>
<dbReference type="Proteomes" id="UP000769528">
    <property type="component" value="Unassembled WGS sequence"/>
</dbReference>
<reference evidence="5" key="2">
    <citation type="submission" date="2021-01" db="EMBL/GenBank/DDBJ databases">
        <authorList>
            <person name="Schikora-Tamarit M.A."/>
        </authorList>
    </citation>
    <scope>NUCLEOTIDE SEQUENCE</scope>
    <source>
        <strain evidence="5">CBS6341</strain>
    </source>
</reference>
<dbReference type="GO" id="GO:0000132">
    <property type="term" value="P:establishment of mitotic spindle orientation"/>
    <property type="evidence" value="ECO:0007669"/>
    <property type="project" value="TreeGrafter"/>
</dbReference>
<dbReference type="GO" id="GO:0007059">
    <property type="term" value="P:chromosome segregation"/>
    <property type="evidence" value="ECO:0007669"/>
    <property type="project" value="TreeGrafter"/>
</dbReference>
<sequence length="329" mass="37919">MIPKTPEINRYESPPASPMYQVKYKDYETCIEVIKQLETELNEFQTSSYELEKELELELNLLETENEKFQKENKELTFEVNNLKQGKKNSEDLLNITKNELNSKIEKLESTITEKTTKLINVEIENDNITERERELRDEIIDLNLNLSIQTEKAILLENEIEQLKNNLILVELKNQNLNNQVKHLNEEISDLKVHKNLPKQSQTTSLANSSPLLSTTSSTHQQSSPYTKSKKLNRSNSIIQLHSMIQQTKKMGYKIDNIKSSLNSKSKTTTKISNTNIMTTSSYIPKKIPSSPSSLKLSSKLNKNFEKMDKINGSPNDKNIYNLQKKPV</sequence>
<dbReference type="AlphaFoldDB" id="A0A9P8PJQ9"/>
<gene>
    <name evidence="5" type="ORF">WICMUC_003665</name>
</gene>
<dbReference type="InterPro" id="IPR033494">
    <property type="entry name" value="NUDE"/>
</dbReference>
<evidence type="ECO:0000313" key="6">
    <source>
        <dbReference type="Proteomes" id="UP000769528"/>
    </source>
</evidence>
<evidence type="ECO:0000313" key="5">
    <source>
        <dbReference type="EMBL" id="KAH3673558.1"/>
    </source>
</evidence>
<reference evidence="5" key="1">
    <citation type="journal article" date="2021" name="Open Biol.">
        <title>Shared evolutionary footprints suggest mitochondrial oxidative damage underlies multiple complex I losses in fungi.</title>
        <authorList>
            <person name="Schikora-Tamarit M.A."/>
            <person name="Marcet-Houben M."/>
            <person name="Nosek J."/>
            <person name="Gabaldon T."/>
        </authorList>
    </citation>
    <scope>NUCLEOTIDE SEQUENCE</scope>
    <source>
        <strain evidence="5">CBS6341</strain>
    </source>
</reference>
<evidence type="ECO:0000256" key="1">
    <source>
        <dbReference type="ARBA" id="ARBA00007429"/>
    </source>
</evidence>
<dbReference type="GO" id="GO:0008017">
    <property type="term" value="F:microtubule binding"/>
    <property type="evidence" value="ECO:0007669"/>
    <property type="project" value="InterPro"/>
</dbReference>
<dbReference type="GO" id="GO:0047496">
    <property type="term" value="P:vesicle transport along microtubule"/>
    <property type="evidence" value="ECO:0007669"/>
    <property type="project" value="TreeGrafter"/>
</dbReference>
<proteinExistence type="inferred from homology"/>
<evidence type="ECO:0000256" key="2">
    <source>
        <dbReference type="ARBA" id="ARBA00023054"/>
    </source>
</evidence>
<feature type="compositionally biased region" description="Low complexity" evidence="4">
    <location>
        <begin position="204"/>
        <end position="228"/>
    </location>
</feature>
<comment type="similarity">
    <text evidence="1">Belongs to the nudE family.</text>
</comment>
<dbReference type="OrthoDB" id="3981136at2759"/>
<dbReference type="Gene3D" id="6.10.250.1080">
    <property type="match status" value="1"/>
</dbReference>
<dbReference type="GO" id="GO:0000776">
    <property type="term" value="C:kinetochore"/>
    <property type="evidence" value="ECO:0007669"/>
    <property type="project" value="TreeGrafter"/>
</dbReference>
<evidence type="ECO:0000256" key="4">
    <source>
        <dbReference type="SAM" id="MobiDB-lite"/>
    </source>
</evidence>
<comment type="caution">
    <text evidence="5">The sequence shown here is derived from an EMBL/GenBank/DDBJ whole genome shotgun (WGS) entry which is preliminary data.</text>
</comment>
<evidence type="ECO:0000256" key="3">
    <source>
        <dbReference type="SAM" id="Coils"/>
    </source>
</evidence>
<dbReference type="GO" id="GO:0007020">
    <property type="term" value="P:microtubule nucleation"/>
    <property type="evidence" value="ECO:0007669"/>
    <property type="project" value="TreeGrafter"/>
</dbReference>
<dbReference type="PANTHER" id="PTHR10921">
    <property type="entry name" value="NUCLEAR DISTRIBUTION PROTEIN NUDE HOMOLOG 1"/>
    <property type="match status" value="1"/>
</dbReference>
<organism evidence="5 6">
    <name type="scientific">Wickerhamomyces mucosus</name>
    <dbReference type="NCBI Taxonomy" id="1378264"/>
    <lineage>
        <taxon>Eukaryota</taxon>
        <taxon>Fungi</taxon>
        <taxon>Dikarya</taxon>
        <taxon>Ascomycota</taxon>
        <taxon>Saccharomycotina</taxon>
        <taxon>Saccharomycetes</taxon>
        <taxon>Phaffomycetales</taxon>
        <taxon>Wickerhamomycetaceae</taxon>
        <taxon>Wickerhamomyces</taxon>
    </lineage>
</organism>
<feature type="region of interest" description="Disordered" evidence="4">
    <location>
        <begin position="307"/>
        <end position="329"/>
    </location>
</feature>
<feature type="coiled-coil region" evidence="3">
    <location>
        <begin position="34"/>
        <end position="195"/>
    </location>
</feature>
<feature type="compositionally biased region" description="Polar residues" evidence="4">
    <location>
        <begin position="314"/>
        <end position="323"/>
    </location>
</feature>
<dbReference type="GO" id="GO:0005871">
    <property type="term" value="C:kinesin complex"/>
    <property type="evidence" value="ECO:0007669"/>
    <property type="project" value="TreeGrafter"/>
</dbReference>
<name>A0A9P8PJQ9_9ASCO</name>
<keyword evidence="6" id="KW-1185">Reference proteome</keyword>
<dbReference type="PANTHER" id="PTHR10921:SF1">
    <property type="entry name" value="NUCLEAR DISTRIBUTION PROTEIN NUDE HOMOLOG"/>
    <property type="match status" value="1"/>
</dbReference>